<keyword evidence="1" id="KW-1133">Transmembrane helix</keyword>
<dbReference type="SUPFAM" id="SSF81606">
    <property type="entry name" value="PP2C-like"/>
    <property type="match status" value="1"/>
</dbReference>
<dbReference type="EMBL" id="QXHD01000004">
    <property type="protein sequence ID" value="NEZ60597.1"/>
    <property type="molecule type" value="Genomic_DNA"/>
</dbReference>
<dbReference type="InterPro" id="IPR001932">
    <property type="entry name" value="PPM-type_phosphatase-like_dom"/>
</dbReference>
<protein>
    <submittedName>
        <fullName evidence="3">Serine/threonine protein phosphatase</fullName>
    </submittedName>
</protein>
<dbReference type="Pfam" id="PF13672">
    <property type="entry name" value="PP2C_2"/>
    <property type="match status" value="1"/>
</dbReference>
<evidence type="ECO:0000256" key="1">
    <source>
        <dbReference type="SAM" id="Phobius"/>
    </source>
</evidence>
<dbReference type="Gene3D" id="3.60.40.10">
    <property type="entry name" value="PPM-type phosphatase domain"/>
    <property type="match status" value="1"/>
</dbReference>
<organism evidence="3 4">
    <name type="scientific">Adonisia turfae CCMR0081</name>
    <dbReference type="NCBI Taxonomy" id="2292702"/>
    <lineage>
        <taxon>Bacteria</taxon>
        <taxon>Bacillati</taxon>
        <taxon>Cyanobacteriota</taxon>
        <taxon>Adonisia</taxon>
        <taxon>Adonisia turfae</taxon>
    </lineage>
</organism>
<dbReference type="SMART" id="SM00331">
    <property type="entry name" value="PP2C_SIG"/>
    <property type="match status" value="1"/>
</dbReference>
<feature type="transmembrane region" description="Helical" evidence="1">
    <location>
        <begin position="572"/>
        <end position="594"/>
    </location>
</feature>
<dbReference type="CDD" id="cd00143">
    <property type="entry name" value="PP2Cc"/>
    <property type="match status" value="1"/>
</dbReference>
<dbReference type="AlphaFoldDB" id="A0A6M0RWI3"/>
<keyword evidence="4" id="KW-1185">Reference proteome</keyword>
<reference evidence="3 4" key="1">
    <citation type="journal article" date="2020" name="Microb. Ecol.">
        <title>Ecogenomics of the Marine Benthic Filamentous Cyanobacterium Adonisia.</title>
        <authorList>
            <person name="Walter J.M."/>
            <person name="Coutinho F.H."/>
            <person name="Leomil L."/>
            <person name="Hargreaves P.I."/>
            <person name="Campeao M.E."/>
            <person name="Vieira V.V."/>
            <person name="Silva B.S."/>
            <person name="Fistarol G.O."/>
            <person name="Salomon P.S."/>
            <person name="Sawabe T."/>
            <person name="Mino S."/>
            <person name="Hosokawa M."/>
            <person name="Miyashita H."/>
            <person name="Maruyama F."/>
            <person name="van Verk M.C."/>
            <person name="Dutilh B.E."/>
            <person name="Thompson C.C."/>
            <person name="Thompson F.L."/>
        </authorList>
    </citation>
    <scope>NUCLEOTIDE SEQUENCE [LARGE SCALE GENOMIC DNA]</scope>
    <source>
        <strain evidence="3 4">CCMR0081</strain>
    </source>
</reference>
<proteinExistence type="predicted"/>
<dbReference type="SMART" id="SM00332">
    <property type="entry name" value="PP2Cc"/>
    <property type="match status" value="1"/>
</dbReference>
<comment type="caution">
    <text evidence="3">The sequence shown here is derived from an EMBL/GenBank/DDBJ whole genome shotgun (WGS) entry which is preliminary data.</text>
</comment>
<sequence length="616" mass="67028">MFISAKSLADMTQMDVYPFKKYVLALGPGRDVPPGQSVNERYWVLSPGIWHDTQAPEPPDHPETVSAAALPYLRAYPHQLHLPTVYGECKLIDGPVLLLDNAPIDRHGRLMPTLGTAWAGTTPFRQVYWCWQLFNLWPHLFGMNMAASLTAPEAIHVDGWRIRLSNLIPGQPPLQNLANLIAALLSKSVPAVANNLRPVLEQCDGSQPNFDRILEQLNRVLLSQAMDMSLATQVAGSTSSGQLPHNEDACYPSKVELERSSPADLPSLPRIAVVCDGVGGHAGGEIASQTVVRSLQLQFRGLLTEIAEQEEPLPPYVVMGQIEAAIRVANNLVASQNDSQGRTERQRMGTTLVAALMIPQRIPTPQGYEEVNELYIAHVGDSRAYWITPEACHLLTVDDDVAGREITSGKSYPAAAYAHTDAGALTQALGTREADSLKPHVERFILDETGVLLLCSDGLSDNHRVETSWANYIGLIVKNIVPLPTAVESWVELANQKNGHDNVAVVLMSCTMTGDTVIIDDPITPPSITTQQDISYPTELTAASKALLYGESEEPTEMETPTEEKPRRSLQALVLSILLLIAVSVAGVAGVLVWQNLRPAAIPDDPQQEPITAPDS</sequence>
<evidence type="ECO:0000313" key="4">
    <source>
        <dbReference type="Proteomes" id="UP000481033"/>
    </source>
</evidence>
<evidence type="ECO:0000259" key="2">
    <source>
        <dbReference type="PROSITE" id="PS51746"/>
    </source>
</evidence>
<accession>A0A6M0RWI3</accession>
<gene>
    <name evidence="3" type="ORF">DXZ20_34155</name>
</gene>
<dbReference type="PROSITE" id="PS51746">
    <property type="entry name" value="PPM_2"/>
    <property type="match status" value="1"/>
</dbReference>
<keyword evidence="1" id="KW-0472">Membrane</keyword>
<dbReference type="Proteomes" id="UP000481033">
    <property type="component" value="Unassembled WGS sequence"/>
</dbReference>
<keyword evidence="1" id="KW-0812">Transmembrane</keyword>
<dbReference type="RefSeq" id="WP_163703016.1">
    <property type="nucleotide sequence ID" value="NZ_QXHD01000004.1"/>
</dbReference>
<dbReference type="InterPro" id="IPR036457">
    <property type="entry name" value="PPM-type-like_dom_sf"/>
</dbReference>
<feature type="domain" description="PPM-type phosphatase" evidence="2">
    <location>
        <begin position="259"/>
        <end position="510"/>
    </location>
</feature>
<evidence type="ECO:0000313" key="3">
    <source>
        <dbReference type="EMBL" id="NEZ60597.1"/>
    </source>
</evidence>
<name>A0A6M0RWI3_9CYAN</name>